<evidence type="ECO:0000313" key="2">
    <source>
        <dbReference type="EMBL" id="KAF4121299.1"/>
    </source>
</evidence>
<evidence type="ECO:0000313" key="3">
    <source>
        <dbReference type="Proteomes" id="UP000749293"/>
    </source>
</evidence>
<dbReference type="GeneID" id="55968491"/>
<protein>
    <submittedName>
        <fullName evidence="2">Uncharacterized protein</fullName>
    </submittedName>
</protein>
<dbReference type="Proteomes" id="UP000749293">
    <property type="component" value="Unassembled WGS sequence"/>
</dbReference>
<name>A0A9P4YT40_9HYPO</name>
<evidence type="ECO:0000256" key="1">
    <source>
        <dbReference type="SAM" id="SignalP"/>
    </source>
</evidence>
<keyword evidence="3" id="KW-1185">Reference proteome</keyword>
<dbReference type="RefSeq" id="XP_035319951.1">
    <property type="nucleotide sequence ID" value="XM_035464241.1"/>
</dbReference>
<comment type="caution">
    <text evidence="2">The sequence shown here is derived from an EMBL/GenBank/DDBJ whole genome shotgun (WGS) entry which is preliminary data.</text>
</comment>
<sequence>MPSVMWTFTLAAAATLVAASSSSFSSSSDDDKFQIYAYGDEIGGFPIISAGEDAFIGDHTLIDNDELAPVIFTPDSGVLTGSPNTTAALNSSSLPTWADLKLGVPSPSSSSHTVRFASSNSTNSTDLITDEWSRYGSFVGIESNGTMNMLWYAAPSDTDGVYKLQWNDTVDSTEGLITLSLRTSAPSNEEA</sequence>
<dbReference type="EMBL" id="JAANYQ010000013">
    <property type="protein sequence ID" value="KAF4121299.1"/>
    <property type="molecule type" value="Genomic_DNA"/>
</dbReference>
<dbReference type="AlphaFoldDB" id="A0A9P4YT40"/>
<gene>
    <name evidence="2" type="ORF">GMORB2_2261</name>
</gene>
<organism evidence="2 3">
    <name type="scientific">Geosmithia morbida</name>
    <dbReference type="NCBI Taxonomy" id="1094350"/>
    <lineage>
        <taxon>Eukaryota</taxon>
        <taxon>Fungi</taxon>
        <taxon>Dikarya</taxon>
        <taxon>Ascomycota</taxon>
        <taxon>Pezizomycotina</taxon>
        <taxon>Sordariomycetes</taxon>
        <taxon>Hypocreomycetidae</taxon>
        <taxon>Hypocreales</taxon>
        <taxon>Bionectriaceae</taxon>
        <taxon>Geosmithia</taxon>
    </lineage>
</organism>
<keyword evidence="1" id="KW-0732">Signal</keyword>
<dbReference type="OrthoDB" id="5230873at2759"/>
<feature type="signal peptide" evidence="1">
    <location>
        <begin position="1"/>
        <end position="19"/>
    </location>
</feature>
<proteinExistence type="predicted"/>
<accession>A0A9P4YT40</accession>
<reference evidence="2" key="1">
    <citation type="submission" date="2020-03" db="EMBL/GenBank/DDBJ databases">
        <title>Site-based positive gene gene selection in Geosmithia morbida across the United States reveals a broad range of putative effectors and factors for local host and environmental adapation.</title>
        <authorList>
            <person name="Onufrak A."/>
            <person name="Murdoch R.W."/>
            <person name="Gazis R."/>
            <person name="Huff M."/>
            <person name="Staton M."/>
            <person name="Klingeman W."/>
            <person name="Hadziabdic D."/>
        </authorList>
    </citation>
    <scope>NUCLEOTIDE SEQUENCE</scope>
    <source>
        <strain evidence="2">1262</strain>
    </source>
</reference>
<feature type="chain" id="PRO_5040257680" evidence="1">
    <location>
        <begin position="20"/>
        <end position="191"/>
    </location>
</feature>